<gene>
    <name evidence="1" type="ORF">ACFPEN_09395</name>
</gene>
<comment type="caution">
    <text evidence="1">The sequence shown here is derived from an EMBL/GenBank/DDBJ whole genome shotgun (WGS) entry which is preliminary data.</text>
</comment>
<keyword evidence="2" id="KW-1185">Reference proteome</keyword>
<evidence type="ECO:0000313" key="1">
    <source>
        <dbReference type="EMBL" id="MFC4513149.1"/>
    </source>
</evidence>
<name>A0ABV9BGH4_9ACTN</name>
<organism evidence="1 2">
    <name type="scientific">Streptomyces ehimensis</name>
    <dbReference type="NCBI Taxonomy" id="68195"/>
    <lineage>
        <taxon>Bacteria</taxon>
        <taxon>Bacillati</taxon>
        <taxon>Actinomycetota</taxon>
        <taxon>Actinomycetes</taxon>
        <taxon>Kitasatosporales</taxon>
        <taxon>Streptomycetaceae</taxon>
        <taxon>Streptomyces</taxon>
    </lineage>
</organism>
<proteinExistence type="predicted"/>
<evidence type="ECO:0000313" key="2">
    <source>
        <dbReference type="Proteomes" id="UP001595990"/>
    </source>
</evidence>
<protein>
    <submittedName>
        <fullName evidence="1">Uncharacterized protein</fullName>
    </submittedName>
</protein>
<dbReference type="Proteomes" id="UP001595990">
    <property type="component" value="Unassembled WGS sequence"/>
</dbReference>
<dbReference type="RefSeq" id="WP_358216860.1">
    <property type="nucleotide sequence ID" value="NZ_JBHSFS010000003.1"/>
</dbReference>
<dbReference type="EMBL" id="JBHSFS010000003">
    <property type="protein sequence ID" value="MFC4513149.1"/>
    <property type="molecule type" value="Genomic_DNA"/>
</dbReference>
<reference evidence="2" key="1">
    <citation type="journal article" date="2019" name="Int. J. Syst. Evol. Microbiol.">
        <title>The Global Catalogue of Microorganisms (GCM) 10K type strain sequencing project: providing services to taxonomists for standard genome sequencing and annotation.</title>
        <authorList>
            <consortium name="The Broad Institute Genomics Platform"/>
            <consortium name="The Broad Institute Genome Sequencing Center for Infectious Disease"/>
            <person name="Wu L."/>
            <person name="Ma J."/>
        </authorList>
    </citation>
    <scope>NUCLEOTIDE SEQUENCE [LARGE SCALE GENOMIC DNA]</scope>
    <source>
        <strain evidence="2">CECT 8064</strain>
    </source>
</reference>
<accession>A0ABV9BGH4</accession>
<sequence length="82" mass="8732">MTTAGIGAIALVATGQSASDQSRDVYQIAAAGKPYILQIQSTRDGRTSTTIYDSFGDKVSIHVPPVGRTMSIDEFRARVASR</sequence>